<dbReference type="EMBL" id="JAQSGK010000003">
    <property type="protein sequence ID" value="MEE6714730.1"/>
    <property type="molecule type" value="Genomic_DNA"/>
</dbReference>
<protein>
    <submittedName>
        <fullName evidence="2">Holin-like toxin</fullName>
    </submittedName>
</protein>
<feature type="transmembrane region" description="Helical" evidence="1">
    <location>
        <begin position="20"/>
        <end position="41"/>
    </location>
</feature>
<keyword evidence="1" id="KW-0472">Membrane</keyword>
<sequence length="52" mass="5682">MGNDQTLARGGAGLSDTDVLTVMIAFGSLMLLLVDVMIKLIELHDNHKNDRQ</sequence>
<dbReference type="RefSeq" id="WP_155827906.1">
    <property type="nucleotide sequence ID" value="NZ_CP041364.1"/>
</dbReference>
<gene>
    <name evidence="2" type="ORF">PS435_02560</name>
</gene>
<keyword evidence="3" id="KW-1185">Reference proteome</keyword>
<dbReference type="Proteomes" id="UP001330016">
    <property type="component" value="Unassembled WGS sequence"/>
</dbReference>
<proteinExistence type="predicted"/>
<dbReference type="GeneID" id="78511417"/>
<keyword evidence="1" id="KW-1133">Transmembrane helix</keyword>
<comment type="caution">
    <text evidence="2">The sequence shown here is derived from an EMBL/GenBank/DDBJ whole genome shotgun (WGS) entry which is preliminary data.</text>
</comment>
<accession>A0ABU7SWJ4</accession>
<evidence type="ECO:0000313" key="3">
    <source>
        <dbReference type="Proteomes" id="UP001330016"/>
    </source>
</evidence>
<dbReference type="InterPro" id="IPR031616">
    <property type="entry name" value="BsrE-like"/>
</dbReference>
<reference evidence="2 3" key="1">
    <citation type="submission" date="2023-02" db="EMBL/GenBank/DDBJ databases">
        <title>The predominant lactic acid bacteria and yeasts involved in the spontaneous fermentation of millet during the production of the traditional porridge Hausa koko in Ghana.</title>
        <authorList>
            <person name="Atter A."/>
            <person name="Diaz M."/>
        </authorList>
    </citation>
    <scope>NUCLEOTIDE SEQUENCE [LARGE SCALE GENOMIC DNA]</scope>
    <source>
        <strain evidence="2 3">FI11640</strain>
    </source>
</reference>
<organism evidence="2 3">
    <name type="scientific">Schleiferilactobacillus harbinensis</name>
    <dbReference type="NCBI Taxonomy" id="304207"/>
    <lineage>
        <taxon>Bacteria</taxon>
        <taxon>Bacillati</taxon>
        <taxon>Bacillota</taxon>
        <taxon>Bacilli</taxon>
        <taxon>Lactobacillales</taxon>
        <taxon>Lactobacillaceae</taxon>
        <taxon>Schleiferilactobacillus</taxon>
    </lineage>
</organism>
<evidence type="ECO:0000256" key="1">
    <source>
        <dbReference type="SAM" id="Phobius"/>
    </source>
</evidence>
<keyword evidence="1" id="KW-0812">Transmembrane</keyword>
<evidence type="ECO:0000313" key="2">
    <source>
        <dbReference type="EMBL" id="MEE6714730.1"/>
    </source>
</evidence>
<dbReference type="Pfam" id="PF16935">
    <property type="entry name" value="Hol_Tox"/>
    <property type="match status" value="1"/>
</dbReference>
<name>A0ABU7SWJ4_9LACO</name>